<gene>
    <name evidence="1" type="ORF">UFOVP650_57</name>
</gene>
<proteinExistence type="predicted"/>
<evidence type="ECO:0000313" key="1">
    <source>
        <dbReference type="EMBL" id="CAB4154974.1"/>
    </source>
</evidence>
<organism evidence="1">
    <name type="scientific">uncultured Caudovirales phage</name>
    <dbReference type="NCBI Taxonomy" id="2100421"/>
    <lineage>
        <taxon>Viruses</taxon>
        <taxon>Duplodnaviria</taxon>
        <taxon>Heunggongvirae</taxon>
        <taxon>Uroviricota</taxon>
        <taxon>Caudoviricetes</taxon>
        <taxon>Peduoviridae</taxon>
        <taxon>Maltschvirus</taxon>
        <taxon>Maltschvirus maltsch</taxon>
    </lineage>
</organism>
<accession>A0A6J5NHT8</accession>
<dbReference type="EMBL" id="LR796623">
    <property type="protein sequence ID" value="CAB4154974.1"/>
    <property type="molecule type" value="Genomic_DNA"/>
</dbReference>
<reference evidence="1" key="1">
    <citation type="submission" date="2020-04" db="EMBL/GenBank/DDBJ databases">
        <authorList>
            <person name="Chiriac C."/>
            <person name="Salcher M."/>
            <person name="Ghai R."/>
            <person name="Kavagutti S V."/>
        </authorList>
    </citation>
    <scope>NUCLEOTIDE SEQUENCE</scope>
</reference>
<protein>
    <submittedName>
        <fullName evidence="1">Uncharacterized protein</fullName>
    </submittedName>
</protein>
<name>A0A6J5NHT8_9CAUD</name>
<sequence>MSGFLRRFTEEPTIEVIQQIEGVVVIDLAPPDPVTGAGSGAVLLVGEFEDGYFATDPEIKGALEVFGGDDFGKKFGGFGYTYNSTPAQNPSARRHMSELWNGNGWLKAFKLRAQRIMVARVDTSVGVVSFDPLATLTGNVGPFAVAVGDTLAATTNIGTGSSTAIAATVATRAGASAAFASVVSGDTFGILIDGGVQVNVVLGGGDITAAAVVSRINSALGYTAAVVNTGQADISGRTRGTAGSVRMVEVTSGVLAKIGHTAGTTVGTGNVGNVDAVTVDELITIINGTVALSSIQVAADKDRLGRLRLSNNVAATASSIRVDAGGPLGAKLGFTLSTTVLATSHTGGSIPAGTRVRKASGQEWVTMQTLTIPAAAAGPYVVKVRPALDDGSAIAASASEVNLLVDQVSWATLKVNNAAGLTAALTEPQLDVAYETALQRTLDESGTVREANYLLIARRSDAVVRAGRSNALQATAGGMHARKFVTGDPIGTTTTQIIANVALYRSDRVFYTGKALKVRIPQIAAVGLAGGLGFTSDGVISVRPDGPLTTICAMLPPEEDPGQQTGLIDDFFEVDAGGEVLTMDSYIALKAAGVAVPRADRVSGMVFQSGETSSRESGRTEISRRKMADYLQDTIAAIGAPYCKKLNKQSRRDALRGRVEGFLAGLKSEQNPERARIGLYQLDDSANAGNTAANLARNLYYLDVRANTLGSMKDIIFRTSIGPTAVTTTEL</sequence>